<protein>
    <recommendedName>
        <fullName evidence="4">signal peptidase I</fullName>
        <ecNumber evidence="4">3.4.21.89</ecNumber>
    </recommendedName>
</protein>
<evidence type="ECO:0000256" key="3">
    <source>
        <dbReference type="ARBA" id="ARBA00009370"/>
    </source>
</evidence>
<dbReference type="Proteomes" id="UP000675781">
    <property type="component" value="Unassembled WGS sequence"/>
</dbReference>
<dbReference type="GO" id="GO:0005886">
    <property type="term" value="C:plasma membrane"/>
    <property type="evidence" value="ECO:0007669"/>
    <property type="project" value="UniProtKB-SubCell"/>
</dbReference>
<dbReference type="EMBL" id="JAGSOG010000003">
    <property type="protein sequence ID" value="MBR7831834.1"/>
    <property type="molecule type" value="Genomic_DNA"/>
</dbReference>
<name>A0A941EMP2_9ACTN</name>
<dbReference type="CDD" id="cd06530">
    <property type="entry name" value="S26_SPase_I"/>
    <property type="match status" value="1"/>
</dbReference>
<dbReference type="InterPro" id="IPR019533">
    <property type="entry name" value="Peptidase_S26"/>
</dbReference>
<gene>
    <name evidence="7" type="ORF">KDL01_01095</name>
</gene>
<evidence type="ECO:0000256" key="2">
    <source>
        <dbReference type="ARBA" id="ARBA00004401"/>
    </source>
</evidence>
<dbReference type="SUPFAM" id="SSF51306">
    <property type="entry name" value="LexA/Signal peptidase"/>
    <property type="match status" value="1"/>
</dbReference>
<dbReference type="Gene3D" id="2.10.109.10">
    <property type="entry name" value="Umud Fragment, subunit A"/>
    <property type="match status" value="1"/>
</dbReference>
<dbReference type="PANTHER" id="PTHR43390">
    <property type="entry name" value="SIGNAL PEPTIDASE I"/>
    <property type="match status" value="1"/>
</dbReference>
<reference evidence="7" key="1">
    <citation type="submission" date="2021-04" db="EMBL/GenBank/DDBJ databases">
        <title>Genome based classification of Actinospica acidithermotolerans sp. nov., an actinobacterium isolated from an Indonesian hot spring.</title>
        <authorList>
            <person name="Kusuma A.B."/>
            <person name="Putra K.E."/>
            <person name="Nafisah S."/>
            <person name="Loh J."/>
            <person name="Nouioui I."/>
            <person name="Goodfellow M."/>
        </authorList>
    </citation>
    <scope>NUCLEOTIDE SEQUENCE</scope>
    <source>
        <strain evidence="7">CSCA 57</strain>
    </source>
</reference>
<dbReference type="RefSeq" id="WP_212526368.1">
    <property type="nucleotide sequence ID" value="NZ_JAGSOG010000003.1"/>
</dbReference>
<sequence>MFYALAPALAALCLLFAVTALRSRYGVVVVRGPSMAPTYVSGDRVLIRHLRGAQVRVGDVVLLRVPGEDATAAEDGVLVIKRVVQTGDGSSVPAGSVVVHGDNRRQSVDSRVWGPVNAERLLAKVVRKF</sequence>
<dbReference type="PANTHER" id="PTHR43390:SF1">
    <property type="entry name" value="CHLOROPLAST PROCESSING PEPTIDASE"/>
    <property type="match status" value="1"/>
</dbReference>
<comment type="subcellular location">
    <subcellularLocation>
        <location evidence="2">Cell membrane</location>
        <topology evidence="2">Single-pass type II membrane protein</topology>
    </subcellularLocation>
</comment>
<dbReference type="Pfam" id="PF10502">
    <property type="entry name" value="Peptidase_S26"/>
    <property type="match status" value="2"/>
</dbReference>
<evidence type="ECO:0000256" key="1">
    <source>
        <dbReference type="ARBA" id="ARBA00000677"/>
    </source>
</evidence>
<evidence type="ECO:0000313" key="7">
    <source>
        <dbReference type="EMBL" id="MBR7831834.1"/>
    </source>
</evidence>
<dbReference type="InterPro" id="IPR000223">
    <property type="entry name" value="Pept_S26A_signal_pept_1"/>
</dbReference>
<keyword evidence="8" id="KW-1185">Reference proteome</keyword>
<accession>A0A941EMP2</accession>
<dbReference type="InterPro" id="IPR036286">
    <property type="entry name" value="LexA/Signal_pep-like_sf"/>
</dbReference>
<dbReference type="InterPro" id="IPR019758">
    <property type="entry name" value="Pept_S26A_signal_pept_1_CS"/>
</dbReference>
<organism evidence="7 8">
    <name type="scientific">Actinospica durhamensis</name>
    <dbReference type="NCBI Taxonomy" id="1508375"/>
    <lineage>
        <taxon>Bacteria</taxon>
        <taxon>Bacillati</taxon>
        <taxon>Actinomycetota</taxon>
        <taxon>Actinomycetes</taxon>
        <taxon>Catenulisporales</taxon>
        <taxon>Actinospicaceae</taxon>
        <taxon>Actinospica</taxon>
    </lineage>
</organism>
<keyword evidence="5" id="KW-0378">Hydrolase</keyword>
<comment type="similarity">
    <text evidence="3">Belongs to the peptidase S26 family.</text>
</comment>
<dbReference type="PROSITE" id="PS00761">
    <property type="entry name" value="SPASE_I_3"/>
    <property type="match status" value="1"/>
</dbReference>
<feature type="domain" description="Peptidase S26" evidence="6">
    <location>
        <begin position="12"/>
        <end position="84"/>
    </location>
</feature>
<evidence type="ECO:0000256" key="5">
    <source>
        <dbReference type="ARBA" id="ARBA00022801"/>
    </source>
</evidence>
<dbReference type="GO" id="GO:0004252">
    <property type="term" value="F:serine-type endopeptidase activity"/>
    <property type="evidence" value="ECO:0007669"/>
    <property type="project" value="InterPro"/>
</dbReference>
<dbReference type="GO" id="GO:0006465">
    <property type="term" value="P:signal peptide processing"/>
    <property type="evidence" value="ECO:0007669"/>
    <property type="project" value="InterPro"/>
</dbReference>
<comment type="catalytic activity">
    <reaction evidence="1">
        <text>Cleavage of hydrophobic, N-terminal signal or leader sequences from secreted and periplasmic proteins.</text>
        <dbReference type="EC" id="3.4.21.89"/>
    </reaction>
</comment>
<feature type="domain" description="Peptidase S26" evidence="6">
    <location>
        <begin position="89"/>
        <end position="126"/>
    </location>
</feature>
<proteinExistence type="inferred from homology"/>
<dbReference type="PRINTS" id="PR00727">
    <property type="entry name" value="LEADERPTASE"/>
</dbReference>
<dbReference type="EC" id="3.4.21.89" evidence="4"/>
<evidence type="ECO:0000313" key="8">
    <source>
        <dbReference type="Proteomes" id="UP000675781"/>
    </source>
</evidence>
<dbReference type="AlphaFoldDB" id="A0A941EMP2"/>
<evidence type="ECO:0000259" key="6">
    <source>
        <dbReference type="Pfam" id="PF10502"/>
    </source>
</evidence>
<comment type="caution">
    <text evidence="7">The sequence shown here is derived from an EMBL/GenBank/DDBJ whole genome shotgun (WGS) entry which is preliminary data.</text>
</comment>
<evidence type="ECO:0000256" key="4">
    <source>
        <dbReference type="ARBA" id="ARBA00013208"/>
    </source>
</evidence>
<dbReference type="GO" id="GO:0009003">
    <property type="term" value="F:signal peptidase activity"/>
    <property type="evidence" value="ECO:0007669"/>
    <property type="project" value="UniProtKB-EC"/>
</dbReference>